<comment type="caution">
    <text evidence="2">The sequence shown here is derived from an EMBL/GenBank/DDBJ whole genome shotgun (WGS) entry which is preliminary data.</text>
</comment>
<evidence type="ECO:0000313" key="2">
    <source>
        <dbReference type="EMBL" id="KXA39646.1"/>
    </source>
</evidence>
<dbReference type="InterPro" id="IPR041492">
    <property type="entry name" value="HAD_2"/>
</dbReference>
<dbReference type="SFLD" id="SFLDS00003">
    <property type="entry name" value="Haloacid_Dehalogenase"/>
    <property type="match status" value="1"/>
</dbReference>
<accession>A0ABD4EHP8</accession>
<keyword evidence="1" id="KW-0472">Membrane</keyword>
<dbReference type="InterPro" id="IPR006439">
    <property type="entry name" value="HAD-SF_hydro_IA"/>
</dbReference>
<dbReference type="InterPro" id="IPR052550">
    <property type="entry name" value="Pyrimidine_5'-ntase_YjjG"/>
</dbReference>
<dbReference type="InterPro" id="IPR023198">
    <property type="entry name" value="PGP-like_dom2"/>
</dbReference>
<dbReference type="PANTHER" id="PTHR47478:SF1">
    <property type="entry name" value="PYRIMIDINE 5'-NUCLEOTIDASE YJJG"/>
    <property type="match status" value="1"/>
</dbReference>
<dbReference type="NCBIfam" id="TIGR01549">
    <property type="entry name" value="HAD-SF-IA-v1"/>
    <property type="match status" value="1"/>
</dbReference>
<keyword evidence="2" id="KW-0378">Hydrolase</keyword>
<dbReference type="Proteomes" id="UP000070063">
    <property type="component" value="Unassembled WGS sequence"/>
</dbReference>
<dbReference type="SFLD" id="SFLDG01129">
    <property type="entry name" value="C1.5:_HAD__Beta-PGM__Phosphata"/>
    <property type="match status" value="1"/>
</dbReference>
<gene>
    <name evidence="2" type="ORF">HMPREF3225_00545</name>
</gene>
<dbReference type="GO" id="GO:0016787">
    <property type="term" value="F:hydrolase activity"/>
    <property type="evidence" value="ECO:0007669"/>
    <property type="project" value="UniProtKB-KW"/>
</dbReference>
<dbReference type="PANTHER" id="PTHR47478">
    <property type="match status" value="1"/>
</dbReference>
<evidence type="ECO:0000313" key="3">
    <source>
        <dbReference type="Proteomes" id="UP000070063"/>
    </source>
</evidence>
<dbReference type="Pfam" id="PF13419">
    <property type="entry name" value="HAD_2"/>
    <property type="match status" value="1"/>
</dbReference>
<dbReference type="NCBIfam" id="TIGR02254">
    <property type="entry name" value="YjjG_YfnB"/>
    <property type="match status" value="1"/>
</dbReference>
<dbReference type="InterPro" id="IPR023214">
    <property type="entry name" value="HAD_sf"/>
</dbReference>
<dbReference type="InterPro" id="IPR036412">
    <property type="entry name" value="HAD-like_sf"/>
</dbReference>
<evidence type="ECO:0000256" key="1">
    <source>
        <dbReference type="SAM" id="Phobius"/>
    </source>
</evidence>
<dbReference type="SUPFAM" id="SSF56784">
    <property type="entry name" value="HAD-like"/>
    <property type="match status" value="1"/>
</dbReference>
<dbReference type="Gene3D" id="3.40.50.1000">
    <property type="entry name" value="HAD superfamily/HAD-like"/>
    <property type="match status" value="1"/>
</dbReference>
<dbReference type="EMBL" id="LRQI01000024">
    <property type="protein sequence ID" value="KXA39646.1"/>
    <property type="molecule type" value="Genomic_DNA"/>
</dbReference>
<proteinExistence type="predicted"/>
<protein>
    <submittedName>
        <fullName evidence="2">HAD hydrolase family</fullName>
    </submittedName>
</protein>
<organism evidence="2 3">
    <name type="scientific">Staphylococcus lugdunensis</name>
    <dbReference type="NCBI Taxonomy" id="28035"/>
    <lineage>
        <taxon>Bacteria</taxon>
        <taxon>Bacillati</taxon>
        <taxon>Bacillota</taxon>
        <taxon>Bacilli</taxon>
        <taxon>Bacillales</taxon>
        <taxon>Staphylococcaceae</taxon>
        <taxon>Staphylococcus</taxon>
    </lineage>
</organism>
<dbReference type="Gene3D" id="1.10.150.240">
    <property type="entry name" value="Putative phosphatase, domain 2"/>
    <property type="match status" value="1"/>
</dbReference>
<dbReference type="AlphaFoldDB" id="A0ABD4EHP8"/>
<reference evidence="2 3" key="1">
    <citation type="submission" date="2016-01" db="EMBL/GenBank/DDBJ databases">
        <authorList>
            <person name="Mitreva M."/>
            <person name="Pepin K.H."/>
            <person name="Mihindukulasuriya K.A."/>
            <person name="Fulton R."/>
            <person name="Fronick C."/>
            <person name="O'Laughlin M."/>
            <person name="Miner T."/>
            <person name="Herter B."/>
            <person name="Rosa B.A."/>
            <person name="Cordes M."/>
            <person name="Tomlinson C."/>
            <person name="Wollam A."/>
            <person name="Palsikar V.B."/>
            <person name="Mardis E.R."/>
            <person name="Wilson R.K."/>
        </authorList>
    </citation>
    <scope>NUCLEOTIDE SEQUENCE [LARGE SCALE GENOMIC DNA]</scope>
    <source>
        <strain evidence="2 3">MJR7738</strain>
    </source>
</reference>
<name>A0ABD4EHP8_STALU</name>
<sequence length="267" mass="30942">MILNLTSSFLTFIQLITFSAYLHVKMHLILLFKEYFNMKYTTLLLDFDDTLVDFDDAEEQAFFNMAQNYQSSPTYDDFTLFKKINQAHWEAFQNNQLSKEDVLSQRFIKYFKHHNITVNGHEADECFRDELAKAPVKYFNDTLATLAQLRQHCSLYIVTNGVAITQQRRIAQTPFDDLFEGIFISEHTGYQKPMSGFFDYVFNHIKPTARSTAMIIGDSLTSDILGGHNANIATCWFNYRNKTNSTAIKPDFEIRTLAELLPIIQST</sequence>
<keyword evidence="1" id="KW-0812">Transmembrane</keyword>
<feature type="transmembrane region" description="Helical" evidence="1">
    <location>
        <begin position="12"/>
        <end position="32"/>
    </location>
</feature>
<dbReference type="InterPro" id="IPR011951">
    <property type="entry name" value="HAD-SF_hydro_IA_YjjG/PynA"/>
</dbReference>
<keyword evidence="1" id="KW-1133">Transmembrane helix</keyword>